<gene>
    <name evidence="3" type="ORF">KEC16_00510</name>
</gene>
<proteinExistence type="predicted"/>
<name>A0ABS5I6Z1_9PROT</name>
<feature type="region of interest" description="Disordered" evidence="1">
    <location>
        <begin position="62"/>
        <end position="98"/>
    </location>
</feature>
<sequence>MKHPHRFLSAIVVTGLLSLAQPLWAEESQSTVAETKQAVKEGARAIGEATRETTTAIGHGTRDAAKAVGHETRSVTQKIGDAVKNAWKDLTGPSEPNK</sequence>
<dbReference type="Gene3D" id="1.20.120.20">
    <property type="entry name" value="Apolipoprotein"/>
    <property type="match status" value="1"/>
</dbReference>
<protein>
    <submittedName>
        <fullName evidence="3">Uncharacterized protein</fullName>
    </submittedName>
</protein>
<evidence type="ECO:0000313" key="4">
    <source>
        <dbReference type="Proteomes" id="UP000680714"/>
    </source>
</evidence>
<organism evidence="3 4">
    <name type="scientific">Magnetospirillum sulfuroxidans</name>
    <dbReference type="NCBI Taxonomy" id="611300"/>
    <lineage>
        <taxon>Bacteria</taxon>
        <taxon>Pseudomonadati</taxon>
        <taxon>Pseudomonadota</taxon>
        <taxon>Alphaproteobacteria</taxon>
        <taxon>Rhodospirillales</taxon>
        <taxon>Rhodospirillaceae</taxon>
        <taxon>Magnetospirillum</taxon>
    </lineage>
</organism>
<evidence type="ECO:0000256" key="1">
    <source>
        <dbReference type="SAM" id="MobiDB-lite"/>
    </source>
</evidence>
<evidence type="ECO:0000313" key="3">
    <source>
        <dbReference type="EMBL" id="MBR9970192.1"/>
    </source>
</evidence>
<dbReference type="Proteomes" id="UP000680714">
    <property type="component" value="Unassembled WGS sequence"/>
</dbReference>
<dbReference type="RefSeq" id="WP_211545705.1">
    <property type="nucleotide sequence ID" value="NZ_JAGTUF010000001.1"/>
</dbReference>
<comment type="caution">
    <text evidence="3">The sequence shown here is derived from an EMBL/GenBank/DDBJ whole genome shotgun (WGS) entry which is preliminary data.</text>
</comment>
<accession>A0ABS5I6Z1</accession>
<reference evidence="3 4" key="1">
    <citation type="submission" date="2021-04" db="EMBL/GenBank/DDBJ databases">
        <title>Magnetospirillum sulfuroxidans sp. nov., a facultative chemolithoautotrophic sulfur-oxidizing alphaproteobacterium isolated from freshwater sediment and proposals for Paramagetospirillum gen. nov., and Magnetospirillaceae fam. nov.</title>
        <authorList>
            <person name="Koziaeva V."/>
            <person name="Geelhoed J.S."/>
            <person name="Sorokin D.Y."/>
            <person name="Grouzdev D.S."/>
        </authorList>
    </citation>
    <scope>NUCLEOTIDE SEQUENCE [LARGE SCALE GENOMIC DNA]</scope>
    <source>
        <strain evidence="3 4">J10</strain>
    </source>
</reference>
<keyword evidence="4" id="KW-1185">Reference proteome</keyword>
<feature type="signal peptide" evidence="2">
    <location>
        <begin position="1"/>
        <end position="25"/>
    </location>
</feature>
<feature type="chain" id="PRO_5045836067" evidence="2">
    <location>
        <begin position="26"/>
        <end position="98"/>
    </location>
</feature>
<evidence type="ECO:0000256" key="2">
    <source>
        <dbReference type="SAM" id="SignalP"/>
    </source>
</evidence>
<dbReference type="EMBL" id="JAGTUF010000001">
    <property type="protein sequence ID" value="MBR9970192.1"/>
    <property type="molecule type" value="Genomic_DNA"/>
</dbReference>
<feature type="compositionally biased region" description="Basic and acidic residues" evidence="1">
    <location>
        <begin position="62"/>
        <end position="73"/>
    </location>
</feature>
<keyword evidence="2" id="KW-0732">Signal</keyword>